<evidence type="ECO:0000313" key="2">
    <source>
        <dbReference type="Proteomes" id="UP000315295"/>
    </source>
</evidence>
<dbReference type="EMBL" id="VIEB01000235">
    <property type="protein sequence ID" value="TQD99455.1"/>
    <property type="molecule type" value="Genomic_DNA"/>
</dbReference>
<reference evidence="1 2" key="1">
    <citation type="journal article" date="2019" name="G3 (Bethesda)">
        <title>Sequencing of a Wild Apple (Malus baccata) Genome Unravels the Differences Between Cultivated and Wild Apple Species Regarding Disease Resistance and Cold Tolerance.</title>
        <authorList>
            <person name="Chen X."/>
        </authorList>
    </citation>
    <scope>NUCLEOTIDE SEQUENCE [LARGE SCALE GENOMIC DNA]</scope>
    <source>
        <strain evidence="2">cv. Shandingzi</strain>
        <tissue evidence="1">Leaves</tissue>
    </source>
</reference>
<gene>
    <name evidence="1" type="ORF">C1H46_014929</name>
</gene>
<organism evidence="1 2">
    <name type="scientific">Malus baccata</name>
    <name type="common">Siberian crab apple</name>
    <name type="synonym">Pyrus baccata</name>
    <dbReference type="NCBI Taxonomy" id="106549"/>
    <lineage>
        <taxon>Eukaryota</taxon>
        <taxon>Viridiplantae</taxon>
        <taxon>Streptophyta</taxon>
        <taxon>Embryophyta</taxon>
        <taxon>Tracheophyta</taxon>
        <taxon>Spermatophyta</taxon>
        <taxon>Magnoliopsida</taxon>
        <taxon>eudicotyledons</taxon>
        <taxon>Gunneridae</taxon>
        <taxon>Pentapetalae</taxon>
        <taxon>rosids</taxon>
        <taxon>fabids</taxon>
        <taxon>Rosales</taxon>
        <taxon>Rosaceae</taxon>
        <taxon>Amygdaloideae</taxon>
        <taxon>Maleae</taxon>
        <taxon>Malus</taxon>
    </lineage>
</organism>
<name>A0A540MKY4_MALBA</name>
<keyword evidence="2" id="KW-1185">Reference proteome</keyword>
<dbReference type="AlphaFoldDB" id="A0A540MKY4"/>
<sequence>MLTSSARGTPRVEPPCNEHCLQLSNCLASSISPSRAISQRVLLVVEYCLRMGITLCRVLVSGPLLVTSACTWIEYEVFSQNSQKTILTEDLRKSCCTIY</sequence>
<protein>
    <submittedName>
        <fullName evidence="1">Uncharacterized protein</fullName>
    </submittedName>
</protein>
<comment type="caution">
    <text evidence="1">The sequence shown here is derived from an EMBL/GenBank/DDBJ whole genome shotgun (WGS) entry which is preliminary data.</text>
</comment>
<dbReference type="Proteomes" id="UP000315295">
    <property type="component" value="Unassembled WGS sequence"/>
</dbReference>
<proteinExistence type="predicted"/>
<evidence type="ECO:0000313" key="1">
    <source>
        <dbReference type="EMBL" id="TQD99455.1"/>
    </source>
</evidence>
<accession>A0A540MKY4</accession>